<dbReference type="EC" id="3.2.1.25" evidence="3"/>
<dbReference type="Gene3D" id="3.20.20.80">
    <property type="entry name" value="Glycosidases"/>
    <property type="match status" value="1"/>
</dbReference>
<feature type="domain" description="Beta-mannosidase-like galactose-binding" evidence="9">
    <location>
        <begin position="33"/>
        <end position="185"/>
    </location>
</feature>
<dbReference type="InterPro" id="IPR017853">
    <property type="entry name" value="GH"/>
</dbReference>
<dbReference type="SUPFAM" id="SSF49303">
    <property type="entry name" value="beta-Galactosidase/glucuronidase domain"/>
    <property type="match status" value="1"/>
</dbReference>
<evidence type="ECO:0000256" key="5">
    <source>
        <dbReference type="ARBA" id="ARBA00022801"/>
    </source>
</evidence>
<evidence type="ECO:0000259" key="8">
    <source>
        <dbReference type="Pfam" id="PF02836"/>
    </source>
</evidence>
<dbReference type="EMBL" id="QGQD01000097">
    <property type="protein sequence ID" value="TLC98363.1"/>
    <property type="molecule type" value="Genomic_DNA"/>
</dbReference>
<comment type="catalytic activity">
    <reaction evidence="1">
        <text>Hydrolysis of terminal, non-reducing beta-D-mannose residues in beta-D-mannosides.</text>
        <dbReference type="EC" id="3.2.1.25"/>
    </reaction>
</comment>
<dbReference type="InterPro" id="IPR050887">
    <property type="entry name" value="Beta-mannosidase_GH2"/>
</dbReference>
<dbReference type="Gene3D" id="2.60.120.260">
    <property type="entry name" value="Galactose-binding domain-like"/>
    <property type="match status" value="1"/>
</dbReference>
<dbReference type="InterPro" id="IPR006103">
    <property type="entry name" value="Glyco_hydro_2_cat"/>
</dbReference>
<dbReference type="Pfam" id="PF22666">
    <property type="entry name" value="Glyco_hydro_2_N2"/>
    <property type="match status" value="1"/>
</dbReference>
<dbReference type="InterPro" id="IPR008979">
    <property type="entry name" value="Galactose-bd-like_sf"/>
</dbReference>
<dbReference type="Pfam" id="PF02836">
    <property type="entry name" value="Glyco_hydro_2_C"/>
    <property type="match status" value="1"/>
</dbReference>
<organism evidence="10 11">
    <name type="scientific">Robinsoniella peoriensis</name>
    <dbReference type="NCBI Taxonomy" id="180332"/>
    <lineage>
        <taxon>Bacteria</taxon>
        <taxon>Bacillati</taxon>
        <taxon>Bacillota</taxon>
        <taxon>Clostridia</taxon>
        <taxon>Lachnospirales</taxon>
        <taxon>Lachnospiraceae</taxon>
        <taxon>Robinsoniella</taxon>
    </lineage>
</organism>
<reference evidence="10 11" key="1">
    <citation type="journal article" date="2019" name="Anaerobe">
        <title>Detection of Robinsoniella peoriensis in multiple bone samples of a trauma patient.</title>
        <authorList>
            <person name="Schrottner P."/>
            <person name="Hartwich K."/>
            <person name="Bunk B."/>
            <person name="Schober I."/>
            <person name="Helbig S."/>
            <person name="Rudolph W.W."/>
            <person name="Gunzer F."/>
        </authorList>
    </citation>
    <scope>NUCLEOTIDE SEQUENCE [LARGE SCALE GENOMIC DNA]</scope>
    <source>
        <strain evidence="10 11">DSM 106044</strain>
    </source>
</reference>
<dbReference type="PANTHER" id="PTHR43730:SF1">
    <property type="entry name" value="BETA-MANNOSIDASE"/>
    <property type="match status" value="1"/>
</dbReference>
<dbReference type="SUPFAM" id="SSF51445">
    <property type="entry name" value="(Trans)glycosidases"/>
    <property type="match status" value="1"/>
</dbReference>
<dbReference type="InterPro" id="IPR036156">
    <property type="entry name" value="Beta-gal/glucu_dom_sf"/>
</dbReference>
<comment type="similarity">
    <text evidence="2">Belongs to the glycosyl hydrolase 2 family.</text>
</comment>
<evidence type="ECO:0000259" key="7">
    <source>
        <dbReference type="Pfam" id="PF00703"/>
    </source>
</evidence>
<dbReference type="Pfam" id="PF00703">
    <property type="entry name" value="Glyco_hydro_2"/>
    <property type="match status" value="1"/>
</dbReference>
<evidence type="ECO:0000256" key="1">
    <source>
        <dbReference type="ARBA" id="ARBA00000829"/>
    </source>
</evidence>
<gene>
    <name evidence="10" type="primary">csxA_7</name>
    <name evidence="10" type="ORF">DSM106044_04879</name>
</gene>
<dbReference type="InterPro" id="IPR006102">
    <property type="entry name" value="Ig-like_GH2"/>
</dbReference>
<evidence type="ECO:0000256" key="3">
    <source>
        <dbReference type="ARBA" id="ARBA00012754"/>
    </source>
</evidence>
<name>A0A4U8Q2G7_9FIRM</name>
<comment type="caution">
    <text evidence="10">The sequence shown here is derived from an EMBL/GenBank/DDBJ whole genome shotgun (WGS) entry which is preliminary data.</text>
</comment>
<dbReference type="Gene3D" id="2.60.40.10">
    <property type="entry name" value="Immunoglobulins"/>
    <property type="match status" value="1"/>
</dbReference>
<protein>
    <recommendedName>
        <fullName evidence="3">beta-mannosidase</fullName>
        <ecNumber evidence="3">3.2.1.25</ecNumber>
    </recommendedName>
</protein>
<evidence type="ECO:0000256" key="6">
    <source>
        <dbReference type="ARBA" id="ARBA00023295"/>
    </source>
</evidence>
<evidence type="ECO:0000256" key="2">
    <source>
        <dbReference type="ARBA" id="ARBA00007401"/>
    </source>
</evidence>
<dbReference type="AlphaFoldDB" id="A0A4U8Q2G7"/>
<dbReference type="GO" id="GO:0006516">
    <property type="term" value="P:glycoprotein catabolic process"/>
    <property type="evidence" value="ECO:0007669"/>
    <property type="project" value="TreeGrafter"/>
</dbReference>
<evidence type="ECO:0000313" key="11">
    <source>
        <dbReference type="Proteomes" id="UP000306509"/>
    </source>
</evidence>
<keyword evidence="4" id="KW-0732">Signal</keyword>
<dbReference type="GO" id="GO:0004567">
    <property type="term" value="F:beta-mannosidase activity"/>
    <property type="evidence" value="ECO:0007669"/>
    <property type="project" value="UniProtKB-EC"/>
</dbReference>
<evidence type="ECO:0000256" key="4">
    <source>
        <dbReference type="ARBA" id="ARBA00022729"/>
    </source>
</evidence>
<dbReference type="STRING" id="180332.GCA_000797495_03455"/>
<keyword evidence="6 10" id="KW-0326">Glycosidase</keyword>
<dbReference type="RefSeq" id="WP_138003889.1">
    <property type="nucleotide sequence ID" value="NZ_QGQD01000097.1"/>
</dbReference>
<feature type="domain" description="Glycoside hydrolase family 2 immunoglobulin-like beta-sandwich" evidence="7">
    <location>
        <begin position="196"/>
        <end position="336"/>
    </location>
</feature>
<evidence type="ECO:0000259" key="9">
    <source>
        <dbReference type="Pfam" id="PF22666"/>
    </source>
</evidence>
<dbReference type="GO" id="GO:0005975">
    <property type="term" value="P:carbohydrate metabolic process"/>
    <property type="evidence" value="ECO:0007669"/>
    <property type="project" value="InterPro"/>
</dbReference>
<dbReference type="InterPro" id="IPR013783">
    <property type="entry name" value="Ig-like_fold"/>
</dbReference>
<dbReference type="Proteomes" id="UP000306509">
    <property type="component" value="Unassembled WGS sequence"/>
</dbReference>
<accession>A0A4U8Q2G7</accession>
<dbReference type="SUPFAM" id="SSF49785">
    <property type="entry name" value="Galactose-binding domain-like"/>
    <property type="match status" value="1"/>
</dbReference>
<keyword evidence="5 10" id="KW-0378">Hydrolase</keyword>
<dbReference type="PANTHER" id="PTHR43730">
    <property type="entry name" value="BETA-MANNOSIDASE"/>
    <property type="match status" value="1"/>
</dbReference>
<evidence type="ECO:0000313" key="10">
    <source>
        <dbReference type="EMBL" id="TLC98363.1"/>
    </source>
</evidence>
<dbReference type="InterPro" id="IPR054593">
    <property type="entry name" value="Beta-mannosidase-like_N2"/>
</dbReference>
<keyword evidence="11" id="KW-1185">Reference proteome</keyword>
<proteinExistence type="inferred from homology"/>
<feature type="domain" description="Glycoside hydrolase family 2 catalytic" evidence="8">
    <location>
        <begin position="354"/>
        <end position="504"/>
    </location>
</feature>
<sequence length="900" mass="102509">MEISLSNLNWQVKGYWPYVPIKEKSMETGQTLHGVTPWIDAKVPGGVHYDLWKAGYIQNPYYARNSLNCEWVENRWWMYRTDFDGQSGCEDLTSERVFLVFKGMDYEAMIYFNDELLGTHKGMYEHKRIDLTGKIKEHNKLVVIFKGIPSEMGQIGYTSATSTQKSRFNYKWDFSTHLVNIGFWQDVVLDIVEEAQIEDLFIRTDMEDDLGMIRVSGKVCTSRNREEAQRLSVKVCIGSPGDKSSSDVRWIREHEMLDEDSVSADGLTEVMEEDPPLRIEEVSLNADGSFDRTIVVINPQLWYPNGEGEQPLYPVTCSVHEGENQLYTCTKHVGIRSFTYAHNEREHAGALPYTFVVNGKKTFVKGVNITPLDHIYGNVTREQYAYLITAMVNAGINMVRVWGGGLIEKEIFYDLCDENGILIWQEFIQSSSGIDNKPCEEAAFLQLLEANAKAAVLEKRNHTALMVYSGGNELMEEADRPVSAANKNIALLKSIVDTYDGTRLFLPTSASGPREFITREKGVSHDVHGNWRYEGNPEHYELYGQSDNLFHSEFGMDGTSSVKSLEKFLPEESGKPTLMSGDLNWQHHGEWWGTYLRDVEMFGEIAKTKENLMLFTKCSQFMQSEGLRFMIEADRRRAFQNSGTIIWQLNEPWPNASCTNLIDYYGETKSAYYQVKRAYERQHISMTYRKLNYAPNEEIKEDIVVSNSGEGFLAEAEVLVRVISGELISRFALTGNILKNGSSVLGKAVFHAPKEQGIFFVTVRLRNGSRFLSENTYIFSSLEKEILKPLRGGAGKVEVRHSETKKLRNGRLEKTLVLKNTGKEAAAEVGIELVRDDYYLLGTDNYVLLFPGEEIKMQYLLIPKFAGTFLEVENLKDTDGGKNWDIRVTVLQSVLERCGK</sequence>